<feature type="transmembrane region" description="Helical" evidence="6">
    <location>
        <begin position="205"/>
        <end position="224"/>
    </location>
</feature>
<dbReference type="Proteomes" id="UP000244855">
    <property type="component" value="Unassembled WGS sequence"/>
</dbReference>
<comment type="subcellular location">
    <subcellularLocation>
        <location evidence="1">Membrane</location>
        <topology evidence="1">Multi-pass membrane protein</topology>
    </subcellularLocation>
</comment>
<dbReference type="STRING" id="97972.A0A2V1DXG0"/>
<feature type="transmembrane region" description="Helical" evidence="6">
    <location>
        <begin position="15"/>
        <end position="36"/>
    </location>
</feature>
<dbReference type="InterPro" id="IPR052337">
    <property type="entry name" value="SAT4-like"/>
</dbReference>
<keyword evidence="3 6" id="KW-1133">Transmembrane helix</keyword>
<feature type="transmembrane region" description="Helical" evidence="6">
    <location>
        <begin position="93"/>
        <end position="117"/>
    </location>
</feature>
<evidence type="ECO:0000313" key="8">
    <source>
        <dbReference type="EMBL" id="PVI03033.1"/>
    </source>
</evidence>
<feature type="domain" description="Rhodopsin" evidence="7">
    <location>
        <begin position="32"/>
        <end position="149"/>
    </location>
</feature>
<sequence>MGSANSIPAVYDQPARIITIMFTVLTALSMAARIISRRLQKAKLGYDDISVYIAYFFNVALQIMCYLNVSEGAANLPSYAKLTTPDAIERRKWFHISLGIAYTVAMITLKISILLLYRHVFAVHSRWFSVGWWGNFLLIMPCYTVSTFTLLGLQTSGTRFGTTDLSRYGSIGIGSFNALSDLLVLILPIGMVWQLTLPKREKAAVVGIFMFGLLATAISIVRTVRFQTKREQKWNAAYGFYNDMMLTLAENSVGIMCACFLVIKPFLRASRDLVTAGTRNLISLASGTRSRHSRDGVLAVYEYDIRATPETPTRHDLV</sequence>
<evidence type="ECO:0000256" key="6">
    <source>
        <dbReference type="SAM" id="Phobius"/>
    </source>
</evidence>
<dbReference type="PANTHER" id="PTHR33048">
    <property type="entry name" value="PTH11-LIKE INTEGRAL MEMBRANE PROTEIN (AFU_ORTHOLOGUE AFUA_5G11245)"/>
    <property type="match status" value="1"/>
</dbReference>
<evidence type="ECO:0000256" key="5">
    <source>
        <dbReference type="ARBA" id="ARBA00038359"/>
    </source>
</evidence>
<feature type="transmembrane region" description="Helical" evidence="6">
    <location>
        <begin position="171"/>
        <end position="193"/>
    </location>
</feature>
<feature type="transmembrane region" description="Helical" evidence="6">
    <location>
        <begin position="129"/>
        <end position="151"/>
    </location>
</feature>
<evidence type="ECO:0000313" key="9">
    <source>
        <dbReference type="Proteomes" id="UP000244855"/>
    </source>
</evidence>
<evidence type="ECO:0000256" key="3">
    <source>
        <dbReference type="ARBA" id="ARBA00022989"/>
    </source>
</evidence>
<dbReference type="EMBL" id="KZ805336">
    <property type="protein sequence ID" value="PVI03033.1"/>
    <property type="molecule type" value="Genomic_DNA"/>
</dbReference>
<name>A0A2V1DXG0_9PLEO</name>
<feature type="domain" description="Rhodopsin" evidence="7">
    <location>
        <begin position="173"/>
        <end position="268"/>
    </location>
</feature>
<reference evidence="8 9" key="1">
    <citation type="journal article" date="2018" name="Sci. Rep.">
        <title>Comparative genomics provides insights into the lifestyle and reveals functional heterogeneity of dark septate endophytic fungi.</title>
        <authorList>
            <person name="Knapp D.G."/>
            <person name="Nemeth J.B."/>
            <person name="Barry K."/>
            <person name="Hainaut M."/>
            <person name="Henrissat B."/>
            <person name="Johnson J."/>
            <person name="Kuo A."/>
            <person name="Lim J.H.P."/>
            <person name="Lipzen A."/>
            <person name="Nolan M."/>
            <person name="Ohm R.A."/>
            <person name="Tamas L."/>
            <person name="Grigoriev I.V."/>
            <person name="Spatafora J.W."/>
            <person name="Nagy L.G."/>
            <person name="Kovacs G.M."/>
        </authorList>
    </citation>
    <scope>NUCLEOTIDE SEQUENCE [LARGE SCALE GENOMIC DNA]</scope>
    <source>
        <strain evidence="8 9">DSE2036</strain>
    </source>
</reference>
<accession>A0A2V1DXG0</accession>
<dbReference type="GO" id="GO:0016020">
    <property type="term" value="C:membrane"/>
    <property type="evidence" value="ECO:0007669"/>
    <property type="project" value="UniProtKB-SubCell"/>
</dbReference>
<keyword evidence="2 6" id="KW-0812">Transmembrane</keyword>
<evidence type="ECO:0000256" key="4">
    <source>
        <dbReference type="ARBA" id="ARBA00023136"/>
    </source>
</evidence>
<organism evidence="8 9">
    <name type="scientific">Periconia macrospinosa</name>
    <dbReference type="NCBI Taxonomy" id="97972"/>
    <lineage>
        <taxon>Eukaryota</taxon>
        <taxon>Fungi</taxon>
        <taxon>Dikarya</taxon>
        <taxon>Ascomycota</taxon>
        <taxon>Pezizomycotina</taxon>
        <taxon>Dothideomycetes</taxon>
        <taxon>Pleosporomycetidae</taxon>
        <taxon>Pleosporales</taxon>
        <taxon>Massarineae</taxon>
        <taxon>Periconiaceae</taxon>
        <taxon>Periconia</taxon>
    </lineage>
</organism>
<keyword evidence="9" id="KW-1185">Reference proteome</keyword>
<dbReference type="OrthoDB" id="5429740at2759"/>
<evidence type="ECO:0000256" key="2">
    <source>
        <dbReference type="ARBA" id="ARBA00022692"/>
    </source>
</evidence>
<dbReference type="InterPro" id="IPR049326">
    <property type="entry name" value="Rhodopsin_dom_fungi"/>
</dbReference>
<dbReference type="AlphaFoldDB" id="A0A2V1DXG0"/>
<keyword evidence="4 6" id="KW-0472">Membrane</keyword>
<proteinExistence type="inferred from homology"/>
<evidence type="ECO:0000256" key="1">
    <source>
        <dbReference type="ARBA" id="ARBA00004141"/>
    </source>
</evidence>
<dbReference type="PANTHER" id="PTHR33048:SF47">
    <property type="entry name" value="INTEGRAL MEMBRANE PROTEIN-RELATED"/>
    <property type="match status" value="1"/>
</dbReference>
<comment type="similarity">
    <text evidence="5">Belongs to the SAT4 family.</text>
</comment>
<dbReference type="Pfam" id="PF20684">
    <property type="entry name" value="Fung_rhodopsin"/>
    <property type="match status" value="2"/>
</dbReference>
<gene>
    <name evidence="8" type="ORF">DM02DRAFT_626253</name>
</gene>
<feature type="transmembrane region" description="Helical" evidence="6">
    <location>
        <begin position="244"/>
        <end position="263"/>
    </location>
</feature>
<feature type="transmembrane region" description="Helical" evidence="6">
    <location>
        <begin position="48"/>
        <end position="69"/>
    </location>
</feature>
<evidence type="ECO:0000259" key="7">
    <source>
        <dbReference type="Pfam" id="PF20684"/>
    </source>
</evidence>
<protein>
    <recommendedName>
        <fullName evidence="7">Rhodopsin domain-containing protein</fullName>
    </recommendedName>
</protein>